<organism evidence="2 3">
    <name type="scientific">Chiloscyllium punctatum</name>
    <name type="common">Brownbanded bambooshark</name>
    <name type="synonym">Hemiscyllium punctatum</name>
    <dbReference type="NCBI Taxonomy" id="137246"/>
    <lineage>
        <taxon>Eukaryota</taxon>
        <taxon>Metazoa</taxon>
        <taxon>Chordata</taxon>
        <taxon>Craniata</taxon>
        <taxon>Vertebrata</taxon>
        <taxon>Chondrichthyes</taxon>
        <taxon>Elasmobranchii</taxon>
        <taxon>Galeomorphii</taxon>
        <taxon>Galeoidea</taxon>
        <taxon>Orectolobiformes</taxon>
        <taxon>Hemiscylliidae</taxon>
        <taxon>Chiloscyllium</taxon>
    </lineage>
</organism>
<feature type="compositionally biased region" description="Basic and acidic residues" evidence="1">
    <location>
        <begin position="91"/>
        <end position="109"/>
    </location>
</feature>
<gene>
    <name evidence="2" type="ORF">chiPu_0022945</name>
</gene>
<dbReference type="Proteomes" id="UP000287033">
    <property type="component" value="Unassembled WGS sequence"/>
</dbReference>
<feature type="region of interest" description="Disordered" evidence="1">
    <location>
        <begin position="1"/>
        <end position="142"/>
    </location>
</feature>
<reference evidence="2 3" key="1">
    <citation type="journal article" date="2018" name="Nat. Ecol. Evol.">
        <title>Shark genomes provide insights into elasmobranch evolution and the origin of vertebrates.</title>
        <authorList>
            <person name="Hara Y"/>
            <person name="Yamaguchi K"/>
            <person name="Onimaru K"/>
            <person name="Kadota M"/>
            <person name="Koyanagi M"/>
            <person name="Keeley SD"/>
            <person name="Tatsumi K"/>
            <person name="Tanaka K"/>
            <person name="Motone F"/>
            <person name="Kageyama Y"/>
            <person name="Nozu R"/>
            <person name="Adachi N"/>
            <person name="Nishimura O"/>
            <person name="Nakagawa R"/>
            <person name="Tanegashima C"/>
            <person name="Kiyatake I"/>
            <person name="Matsumoto R"/>
            <person name="Murakumo K"/>
            <person name="Nishida K"/>
            <person name="Terakita A"/>
            <person name="Kuratani S"/>
            <person name="Sato K"/>
            <person name="Hyodo S Kuraku.S."/>
        </authorList>
    </citation>
    <scope>NUCLEOTIDE SEQUENCE [LARGE SCALE GENOMIC DNA]</scope>
</reference>
<feature type="compositionally biased region" description="Basic and acidic residues" evidence="1">
    <location>
        <begin position="51"/>
        <end position="78"/>
    </location>
</feature>
<keyword evidence="3" id="KW-1185">Reference proteome</keyword>
<evidence type="ECO:0000313" key="3">
    <source>
        <dbReference type="Proteomes" id="UP000287033"/>
    </source>
</evidence>
<feature type="compositionally biased region" description="Basic and acidic residues" evidence="1">
    <location>
        <begin position="8"/>
        <end position="28"/>
    </location>
</feature>
<evidence type="ECO:0000313" key="2">
    <source>
        <dbReference type="EMBL" id="GCC39305.1"/>
    </source>
</evidence>
<dbReference type="AlphaFoldDB" id="A0A401T9L1"/>
<evidence type="ECO:0000256" key="1">
    <source>
        <dbReference type="SAM" id="MobiDB-lite"/>
    </source>
</evidence>
<feature type="compositionally biased region" description="Basic and acidic residues" evidence="1">
    <location>
        <begin position="35"/>
        <end position="44"/>
    </location>
</feature>
<protein>
    <submittedName>
        <fullName evidence="2">Uncharacterized protein</fullName>
    </submittedName>
</protein>
<comment type="caution">
    <text evidence="2">The sequence shown here is derived from an EMBL/GenBank/DDBJ whole genome shotgun (WGS) entry which is preliminary data.</text>
</comment>
<dbReference type="EMBL" id="BEZZ01013389">
    <property type="protein sequence ID" value="GCC39305.1"/>
    <property type="molecule type" value="Genomic_DNA"/>
</dbReference>
<name>A0A401T9L1_CHIPU</name>
<sequence>MCGVFVLLRERGGGKEGRRNQRQGDRPEVVPSGRVRREGPERRGWGNGPERGGRGYRPERGGRATDRKGVGGATDRKGVGGTTDWTGVGGAKDRKGVGGATDRKERAVDTQDGGAEVPRVGRSGDGDPKGRQPAAETGRKLQ</sequence>
<proteinExistence type="predicted"/>
<accession>A0A401T9L1</accession>